<feature type="domain" description="DNA mismatch repair protein MutS-like N-terminal" evidence="7">
    <location>
        <begin position="84"/>
        <end position="196"/>
    </location>
</feature>
<evidence type="ECO:0000256" key="6">
    <source>
        <dbReference type="SAM" id="MobiDB-lite"/>
    </source>
</evidence>
<feature type="region of interest" description="Disordered" evidence="6">
    <location>
        <begin position="1"/>
        <end position="25"/>
    </location>
</feature>
<dbReference type="FunFam" id="3.40.1170.10:FF:000002">
    <property type="entry name" value="DNA mismatch repair protein"/>
    <property type="match status" value="1"/>
</dbReference>
<keyword evidence="4" id="KW-0067">ATP-binding</keyword>
<dbReference type="Proteomes" id="UP000784294">
    <property type="component" value="Unassembled WGS sequence"/>
</dbReference>
<dbReference type="Gene3D" id="3.40.1170.10">
    <property type="entry name" value="DNA repair protein MutS, domain I"/>
    <property type="match status" value="1"/>
</dbReference>
<evidence type="ECO:0000313" key="9">
    <source>
        <dbReference type="Proteomes" id="UP000784294"/>
    </source>
</evidence>
<dbReference type="PANTHER" id="PTHR11361:SF148">
    <property type="entry name" value="DNA MISMATCH REPAIR PROTEIN MSH6"/>
    <property type="match status" value="1"/>
</dbReference>
<dbReference type="Pfam" id="PF01624">
    <property type="entry name" value="MutS_I"/>
    <property type="match status" value="1"/>
</dbReference>
<dbReference type="GO" id="GO:0030983">
    <property type="term" value="F:mismatched DNA binding"/>
    <property type="evidence" value="ECO:0007669"/>
    <property type="project" value="InterPro"/>
</dbReference>
<dbReference type="AlphaFoldDB" id="A0A3S5BHS8"/>
<accession>A0A3S5BHS8</accession>
<organism evidence="8 9">
    <name type="scientific">Protopolystoma xenopodis</name>
    <dbReference type="NCBI Taxonomy" id="117903"/>
    <lineage>
        <taxon>Eukaryota</taxon>
        <taxon>Metazoa</taxon>
        <taxon>Spiralia</taxon>
        <taxon>Lophotrochozoa</taxon>
        <taxon>Platyhelminthes</taxon>
        <taxon>Monogenea</taxon>
        <taxon>Polyopisthocotylea</taxon>
        <taxon>Polystomatidea</taxon>
        <taxon>Polystomatidae</taxon>
        <taxon>Protopolystoma</taxon>
    </lineage>
</organism>
<dbReference type="InterPro" id="IPR045076">
    <property type="entry name" value="MutS"/>
</dbReference>
<dbReference type="InterPro" id="IPR007695">
    <property type="entry name" value="DNA_mismatch_repair_MutS-lik_N"/>
</dbReference>
<evidence type="ECO:0000256" key="5">
    <source>
        <dbReference type="ARBA" id="ARBA00023125"/>
    </source>
</evidence>
<dbReference type="GO" id="GO:0140664">
    <property type="term" value="F:ATP-dependent DNA damage sensor activity"/>
    <property type="evidence" value="ECO:0007669"/>
    <property type="project" value="InterPro"/>
</dbReference>
<dbReference type="InterPro" id="IPR016151">
    <property type="entry name" value="DNA_mismatch_repair_MutS_N"/>
</dbReference>
<reference evidence="8" key="1">
    <citation type="submission" date="2018-11" db="EMBL/GenBank/DDBJ databases">
        <authorList>
            <consortium name="Pathogen Informatics"/>
        </authorList>
    </citation>
    <scope>NUCLEOTIDE SEQUENCE</scope>
</reference>
<dbReference type="PANTHER" id="PTHR11361">
    <property type="entry name" value="DNA MISMATCH REPAIR PROTEIN MUTS FAMILY MEMBER"/>
    <property type="match status" value="1"/>
</dbReference>
<proteinExistence type="inferred from homology"/>
<evidence type="ECO:0000256" key="1">
    <source>
        <dbReference type="ARBA" id="ARBA00006271"/>
    </source>
</evidence>
<comment type="similarity">
    <text evidence="1">Belongs to the DNA mismatch repair MutS family.</text>
</comment>
<keyword evidence="2" id="KW-0547">Nucleotide-binding</keyword>
<evidence type="ECO:0000256" key="2">
    <source>
        <dbReference type="ARBA" id="ARBA00022741"/>
    </source>
</evidence>
<dbReference type="GO" id="GO:0032301">
    <property type="term" value="C:MutSalpha complex"/>
    <property type="evidence" value="ECO:0007669"/>
    <property type="project" value="TreeGrafter"/>
</dbReference>
<dbReference type="GO" id="GO:0005524">
    <property type="term" value="F:ATP binding"/>
    <property type="evidence" value="ECO:0007669"/>
    <property type="project" value="UniProtKB-KW"/>
</dbReference>
<comment type="caution">
    <text evidence="8">The sequence shown here is derived from an EMBL/GenBank/DDBJ whole genome shotgun (WGS) entry which is preliminary data.</text>
</comment>
<protein>
    <recommendedName>
        <fullName evidence="7">DNA mismatch repair protein MutS-like N-terminal domain-containing protein</fullName>
    </recommendedName>
</protein>
<sequence>LSQFSNTAANSNKQSSTPDSLTGSQVSVSIEPTSVGGDVHAWPHLSLSFLNPDRMMDINKRPRSHPDYDPTTLYVPEDFKSRQTPGMRQWWELKSRYFDTIIFFKVGKFYELYHMDAVIGVNELNIVLMRGEFAHSGFPEIAFQRMADQLVYKGYKVARVEQTETPEAMTERTRGRPAFEKVVRREICQILTPGTRVVCSREALCHDSHSSLTQSESANISENVLTKQTEEGRLLVLAEGNESTRSLNSSKSELAENRFVFGLAQLNALDGHITVCFVYI</sequence>
<evidence type="ECO:0000256" key="3">
    <source>
        <dbReference type="ARBA" id="ARBA00022763"/>
    </source>
</evidence>
<dbReference type="EMBL" id="CAAALY010069278">
    <property type="protein sequence ID" value="VEL24721.1"/>
    <property type="molecule type" value="Genomic_DNA"/>
</dbReference>
<gene>
    <name evidence="8" type="ORF">PXEA_LOCUS18161</name>
</gene>
<feature type="non-terminal residue" evidence="8">
    <location>
        <position position="280"/>
    </location>
</feature>
<keyword evidence="9" id="KW-1185">Reference proteome</keyword>
<keyword evidence="3" id="KW-0227">DNA damage</keyword>
<evidence type="ECO:0000256" key="4">
    <source>
        <dbReference type="ARBA" id="ARBA00022840"/>
    </source>
</evidence>
<evidence type="ECO:0000313" key="8">
    <source>
        <dbReference type="EMBL" id="VEL24721.1"/>
    </source>
</evidence>
<dbReference type="OrthoDB" id="10252754at2759"/>
<keyword evidence="5" id="KW-0238">DNA-binding</keyword>
<name>A0A3S5BHS8_9PLAT</name>
<dbReference type="SUPFAM" id="SSF55271">
    <property type="entry name" value="DNA repair protein MutS, domain I"/>
    <property type="match status" value="1"/>
</dbReference>
<dbReference type="GO" id="GO:0006298">
    <property type="term" value="P:mismatch repair"/>
    <property type="evidence" value="ECO:0007669"/>
    <property type="project" value="InterPro"/>
</dbReference>
<evidence type="ECO:0000259" key="7">
    <source>
        <dbReference type="Pfam" id="PF01624"/>
    </source>
</evidence>